<dbReference type="SMART" id="SM00421">
    <property type="entry name" value="HTH_LUXR"/>
    <property type="match status" value="1"/>
</dbReference>
<dbReference type="PROSITE" id="PS00622">
    <property type="entry name" value="HTH_LUXR_1"/>
    <property type="match status" value="1"/>
</dbReference>
<evidence type="ECO:0000256" key="3">
    <source>
        <dbReference type="ARBA" id="ARBA00023163"/>
    </source>
</evidence>
<dbReference type="PANTHER" id="PTHR44688:SF16">
    <property type="entry name" value="DNA-BINDING TRANSCRIPTIONAL ACTIVATOR DEVR_DOSR"/>
    <property type="match status" value="1"/>
</dbReference>
<dbReference type="InterPro" id="IPR016032">
    <property type="entry name" value="Sig_transdc_resp-reg_C-effctor"/>
</dbReference>
<dbReference type="EMBL" id="CP150496">
    <property type="protein sequence ID" value="WYW56297.1"/>
    <property type="molecule type" value="Genomic_DNA"/>
</dbReference>
<dbReference type="PANTHER" id="PTHR44688">
    <property type="entry name" value="DNA-BINDING TRANSCRIPTIONAL ACTIVATOR DEVR_DOSR"/>
    <property type="match status" value="1"/>
</dbReference>
<dbReference type="InterPro" id="IPR000792">
    <property type="entry name" value="Tscrpt_reg_LuxR_C"/>
</dbReference>
<organism evidence="6 7">
    <name type="scientific">Polaribacter marinaquae</name>
    <dbReference type="NCBI Taxonomy" id="1642819"/>
    <lineage>
        <taxon>Bacteria</taxon>
        <taxon>Pseudomonadati</taxon>
        <taxon>Bacteroidota</taxon>
        <taxon>Flavobacteriia</taxon>
        <taxon>Flavobacteriales</taxon>
        <taxon>Flavobacteriaceae</taxon>
    </lineage>
</organism>
<dbReference type="SUPFAM" id="SSF46894">
    <property type="entry name" value="C-terminal effector domain of the bipartite response regulators"/>
    <property type="match status" value="1"/>
</dbReference>
<keyword evidence="1" id="KW-0805">Transcription regulation</keyword>
<dbReference type="Pfam" id="PF07695">
    <property type="entry name" value="7TMR-DISM_7TM"/>
    <property type="match status" value="1"/>
</dbReference>
<keyword evidence="7" id="KW-1185">Reference proteome</keyword>
<keyword evidence="4" id="KW-1133">Transmembrane helix</keyword>
<evidence type="ECO:0000256" key="2">
    <source>
        <dbReference type="ARBA" id="ARBA00023125"/>
    </source>
</evidence>
<proteinExistence type="predicted"/>
<accession>A0ABZ2TWJ3</accession>
<protein>
    <submittedName>
        <fullName evidence="6">LuxR C-terminal-related transcriptional regulator</fullName>
    </submittedName>
</protein>
<name>A0ABZ2TWJ3_9FLAO</name>
<feature type="transmembrane region" description="Helical" evidence="4">
    <location>
        <begin position="260"/>
        <end position="283"/>
    </location>
</feature>
<dbReference type="RefSeq" id="WP_340934143.1">
    <property type="nucleotide sequence ID" value="NZ_CP150496.1"/>
</dbReference>
<keyword evidence="3" id="KW-0804">Transcription</keyword>
<dbReference type="InterPro" id="IPR011623">
    <property type="entry name" value="7TMR_DISM_rcpt_extracell_dom1"/>
</dbReference>
<dbReference type="Proteomes" id="UP001491088">
    <property type="component" value="Chromosome"/>
</dbReference>
<gene>
    <name evidence="6" type="ORF">WG950_03335</name>
</gene>
<dbReference type="PROSITE" id="PS50043">
    <property type="entry name" value="HTH_LUXR_2"/>
    <property type="match status" value="1"/>
</dbReference>
<evidence type="ECO:0000256" key="1">
    <source>
        <dbReference type="ARBA" id="ARBA00023015"/>
    </source>
</evidence>
<dbReference type="InterPro" id="IPR036388">
    <property type="entry name" value="WH-like_DNA-bd_sf"/>
</dbReference>
<feature type="transmembrane region" description="Helical" evidence="4">
    <location>
        <begin position="146"/>
        <end position="165"/>
    </location>
</feature>
<keyword evidence="4" id="KW-0812">Transmembrane</keyword>
<feature type="transmembrane region" description="Helical" evidence="4">
    <location>
        <begin position="321"/>
        <end position="340"/>
    </location>
</feature>
<evidence type="ECO:0000259" key="5">
    <source>
        <dbReference type="PROSITE" id="PS50043"/>
    </source>
</evidence>
<feature type="transmembrane region" description="Helical" evidence="4">
    <location>
        <begin position="236"/>
        <end position="254"/>
    </location>
</feature>
<feature type="transmembrane region" description="Helical" evidence="4">
    <location>
        <begin position="174"/>
        <end position="194"/>
    </location>
</feature>
<dbReference type="Pfam" id="PF00196">
    <property type="entry name" value="GerE"/>
    <property type="match status" value="1"/>
</dbReference>
<feature type="domain" description="HTH luxR-type" evidence="5">
    <location>
        <begin position="375"/>
        <end position="439"/>
    </location>
</feature>
<dbReference type="Gene3D" id="1.10.10.10">
    <property type="entry name" value="Winged helix-like DNA-binding domain superfamily/Winged helix DNA-binding domain"/>
    <property type="match status" value="1"/>
</dbReference>
<dbReference type="CDD" id="cd06170">
    <property type="entry name" value="LuxR_C_like"/>
    <property type="match status" value="1"/>
</dbReference>
<keyword evidence="4" id="KW-0472">Membrane</keyword>
<evidence type="ECO:0000256" key="4">
    <source>
        <dbReference type="SAM" id="Phobius"/>
    </source>
</evidence>
<evidence type="ECO:0000313" key="6">
    <source>
        <dbReference type="EMBL" id="WYW56297.1"/>
    </source>
</evidence>
<reference evidence="6 7" key="1">
    <citation type="submission" date="2024-03" db="EMBL/GenBank/DDBJ databases">
        <authorList>
            <person name="Cao K."/>
        </authorList>
    </citation>
    <scope>NUCLEOTIDE SEQUENCE [LARGE SCALE GENOMIC DNA]</scope>
    <source>
        <strain evidence="6 7">MCCC 1K00696</strain>
    </source>
</reference>
<evidence type="ECO:0000313" key="7">
    <source>
        <dbReference type="Proteomes" id="UP001491088"/>
    </source>
</evidence>
<sequence>MKNKLILVFIFFTFTALSQSEIYYYKDFEANLEVLDIEDKTFNLLEYNILEKQSDAIYWFKIPASNSKEDYIFRIKNYRANNSIAYQNRRPLEKIKNSRFTSYKIQRDYPVFIKVSSEYSAYYPVELKLEEEYHFDESVQILINSFYYGAAFLIIVFSIVYYFFFKDNSFIHHCFLLMSLVFAFLASDGIFNFFNFNNTIIDNLILFNYFFLGFFSFKFAHNFLLVDNYYPGLKKYSHIIIVNIFLFVVLFYFFRKSELFVILNILTFLLFLTYWIVSVLLINKSAHIKLFTIAFVIILFNGINFTVLKNFGISFFDNAPFNMKIGGLVQVVTLSFAVVYREKTLRKRNSYMKNEIINFNKEIDLLTSNIDKESKIKDIENLSIREREVFDLIVIGKSNKEIALEVNVSINTVKFHVKNIYGKLNIKSRKEVLTIDKNQ</sequence>
<feature type="transmembrane region" description="Helical" evidence="4">
    <location>
        <begin position="206"/>
        <end position="224"/>
    </location>
</feature>
<dbReference type="PRINTS" id="PR00038">
    <property type="entry name" value="HTHLUXR"/>
</dbReference>
<keyword evidence="2" id="KW-0238">DNA-binding</keyword>
<feature type="transmembrane region" description="Helical" evidence="4">
    <location>
        <begin position="290"/>
        <end position="309"/>
    </location>
</feature>